<dbReference type="SMART" id="SM00363">
    <property type="entry name" value="S4"/>
    <property type="match status" value="1"/>
</dbReference>
<dbReference type="Gene3D" id="3.10.290.10">
    <property type="entry name" value="RNA-binding S4 domain"/>
    <property type="match status" value="1"/>
</dbReference>
<comment type="caution">
    <text evidence="3">The sequence shown here is derived from an EMBL/GenBank/DDBJ whole genome shotgun (WGS) entry which is preliminary data.</text>
</comment>
<organism evidence="3 4">
    <name type="scientific">Hydrogenibacillus schlegelii</name>
    <name type="common">Bacillus schlegelii</name>
    <dbReference type="NCBI Taxonomy" id="1484"/>
    <lineage>
        <taxon>Bacteria</taxon>
        <taxon>Bacillati</taxon>
        <taxon>Bacillota</taxon>
        <taxon>Bacilli</taxon>
        <taxon>Bacillales</taxon>
        <taxon>Bacillales Family X. Incertae Sedis</taxon>
        <taxon>Hydrogenibacillus</taxon>
    </lineage>
</organism>
<evidence type="ECO:0000313" key="4">
    <source>
        <dbReference type="Proteomes" id="UP000243024"/>
    </source>
</evidence>
<dbReference type="Pfam" id="PF01479">
    <property type="entry name" value="S4"/>
    <property type="match status" value="1"/>
</dbReference>
<dbReference type="OrthoDB" id="9812787at2"/>
<dbReference type="Pfam" id="PF17774">
    <property type="entry name" value="YlmH_RBD"/>
    <property type="match status" value="1"/>
</dbReference>
<sequence>MNDLPHGLWEHLHPEERPLARRLADLAGRARNRGEWTLTPFLDPGERSVAELVARSLGAGVRFYGGHPAAERARGLFVPSEALPWVADDPETFDLGLVDVRWSPAFGAPGHRDLLGAVLGLGFARERLGDIRLGPGRAEIVTTAALVPAIAIGLERAGRIGVRARPGDWQDRLPAAAPEREVRTISVASLRLDAVLAGALRLSREQARRLVESGAVRVNHRPERAPDRPLQAGDRLSVRGFGRVEVVERLGANRSGRERLVVARLGGRR</sequence>
<dbReference type="Gene3D" id="3.30.1370.160">
    <property type="match status" value="1"/>
</dbReference>
<keyword evidence="1" id="KW-0694">RNA-binding</keyword>
<dbReference type="Proteomes" id="UP000243024">
    <property type="component" value="Unassembled WGS sequence"/>
</dbReference>
<evidence type="ECO:0000313" key="3">
    <source>
        <dbReference type="EMBL" id="OAR03871.1"/>
    </source>
</evidence>
<dbReference type="PROSITE" id="PS50889">
    <property type="entry name" value="S4"/>
    <property type="match status" value="1"/>
</dbReference>
<dbReference type="STRING" id="1484.SA87_03290"/>
<dbReference type="InterPro" id="IPR002942">
    <property type="entry name" value="S4_RNA-bd"/>
</dbReference>
<dbReference type="InterPro" id="IPR012677">
    <property type="entry name" value="Nucleotide-bd_a/b_plait_sf"/>
</dbReference>
<dbReference type="GO" id="GO:0003723">
    <property type="term" value="F:RNA binding"/>
    <property type="evidence" value="ECO:0007669"/>
    <property type="project" value="UniProtKB-KW"/>
</dbReference>
<dbReference type="InterPro" id="IPR040591">
    <property type="entry name" value="RqcP2_RBD"/>
</dbReference>
<keyword evidence="4" id="KW-1185">Reference proteome</keyword>
<dbReference type="EMBL" id="JXBB01000034">
    <property type="protein sequence ID" value="OAR03871.1"/>
    <property type="molecule type" value="Genomic_DNA"/>
</dbReference>
<accession>A0A179IQI8</accession>
<dbReference type="InterPro" id="IPR036986">
    <property type="entry name" value="S4_RNA-bd_sf"/>
</dbReference>
<dbReference type="AlphaFoldDB" id="A0A179IQI8"/>
<dbReference type="SUPFAM" id="SSF55174">
    <property type="entry name" value="Alpha-L RNA-binding motif"/>
    <property type="match status" value="1"/>
</dbReference>
<dbReference type="RefSeq" id="WP_066202130.1">
    <property type="nucleotide sequence ID" value="NZ_CBCSAS010000009.1"/>
</dbReference>
<gene>
    <name evidence="3" type="ORF">SA87_03290</name>
</gene>
<evidence type="ECO:0000259" key="2">
    <source>
        <dbReference type="SMART" id="SM00363"/>
    </source>
</evidence>
<protein>
    <recommendedName>
        <fullName evidence="2">RNA-binding S4 domain-containing protein</fullName>
    </recommendedName>
</protein>
<dbReference type="Gene3D" id="3.30.70.330">
    <property type="match status" value="1"/>
</dbReference>
<evidence type="ECO:0000256" key="1">
    <source>
        <dbReference type="PROSITE-ProRule" id="PRU00182"/>
    </source>
</evidence>
<dbReference type="CDD" id="cd00165">
    <property type="entry name" value="S4"/>
    <property type="match status" value="1"/>
</dbReference>
<feature type="domain" description="RNA-binding S4" evidence="2">
    <location>
        <begin position="190"/>
        <end position="252"/>
    </location>
</feature>
<proteinExistence type="predicted"/>
<name>A0A179IQI8_HYDSH</name>
<reference evidence="3 4" key="1">
    <citation type="submission" date="2015-09" db="EMBL/GenBank/DDBJ databases">
        <title>Draft genome sequence of Hydrogenibacillus schlegelii DSM 2000.</title>
        <authorList>
            <person name="Hemp J."/>
        </authorList>
    </citation>
    <scope>NUCLEOTIDE SEQUENCE [LARGE SCALE GENOMIC DNA]</scope>
    <source>
        <strain evidence="3 4">MA 48</strain>
    </source>
</reference>